<proteinExistence type="predicted"/>
<evidence type="ECO:0000313" key="2">
    <source>
        <dbReference type="EMBL" id="MFC6996932.1"/>
    </source>
</evidence>
<name>A0ABW2DGJ2_9BACT</name>
<gene>
    <name evidence="2" type="ORF">ACFQHR_04810</name>
</gene>
<dbReference type="Proteomes" id="UP001596405">
    <property type="component" value="Unassembled WGS sequence"/>
</dbReference>
<dbReference type="Pfam" id="PF16428">
    <property type="entry name" value="DUF5025"/>
    <property type="match status" value="1"/>
</dbReference>
<dbReference type="EMBL" id="JBHSYQ010000003">
    <property type="protein sequence ID" value="MFC6996932.1"/>
    <property type="molecule type" value="Genomic_DNA"/>
</dbReference>
<reference evidence="3" key="1">
    <citation type="journal article" date="2019" name="Int. J. Syst. Evol. Microbiol.">
        <title>The Global Catalogue of Microorganisms (GCM) 10K type strain sequencing project: providing services to taxonomists for standard genome sequencing and annotation.</title>
        <authorList>
            <consortium name="The Broad Institute Genomics Platform"/>
            <consortium name="The Broad Institute Genome Sequencing Center for Infectious Disease"/>
            <person name="Wu L."/>
            <person name="Ma J."/>
        </authorList>
    </citation>
    <scope>NUCLEOTIDE SEQUENCE [LARGE SCALE GENOMIC DNA]</scope>
    <source>
        <strain evidence="3">CGMCC 4.7393</strain>
    </source>
</reference>
<feature type="chain" id="PRO_5045418201" evidence="1">
    <location>
        <begin position="35"/>
        <end position="221"/>
    </location>
</feature>
<accession>A0ABW2DGJ2</accession>
<evidence type="ECO:0000256" key="1">
    <source>
        <dbReference type="SAM" id="SignalP"/>
    </source>
</evidence>
<protein>
    <submittedName>
        <fullName evidence="2">DUF5025 domain-containing protein</fullName>
    </submittedName>
</protein>
<sequence>MEKRITPTKTKTLSMRVSSLALAILLLAVSSCTSDDEGTPVREASLPLNTFSMKIGNQEWVPGQREQDACSRTFSLDQSGLVRAQGEIPFYTIWAYKDPQGLADYRSEDVLLIQFMNVTNTGTYPLTGTYKQNFDSFVIYNQNKPGEPSRRYVNRSDKANFWVTVAAFHPISGSVALTGIQGTFSGTLYNEANPLDSLVISSGKYSFRKMHGSRFNQCEEK</sequence>
<dbReference type="RefSeq" id="WP_066622943.1">
    <property type="nucleotide sequence ID" value="NZ_JBHSYQ010000003.1"/>
</dbReference>
<keyword evidence="1" id="KW-0732">Signal</keyword>
<feature type="signal peptide" evidence="1">
    <location>
        <begin position="1"/>
        <end position="34"/>
    </location>
</feature>
<keyword evidence="3" id="KW-1185">Reference proteome</keyword>
<comment type="caution">
    <text evidence="2">The sequence shown here is derived from an EMBL/GenBank/DDBJ whole genome shotgun (WGS) entry which is preliminary data.</text>
</comment>
<dbReference type="PROSITE" id="PS51257">
    <property type="entry name" value="PROKAR_LIPOPROTEIN"/>
    <property type="match status" value="1"/>
</dbReference>
<evidence type="ECO:0000313" key="3">
    <source>
        <dbReference type="Proteomes" id="UP001596405"/>
    </source>
</evidence>
<organism evidence="2 3">
    <name type="scientific">Rufibacter roseus</name>
    <dbReference type="NCBI Taxonomy" id="1567108"/>
    <lineage>
        <taxon>Bacteria</taxon>
        <taxon>Pseudomonadati</taxon>
        <taxon>Bacteroidota</taxon>
        <taxon>Cytophagia</taxon>
        <taxon>Cytophagales</taxon>
        <taxon>Hymenobacteraceae</taxon>
        <taxon>Rufibacter</taxon>
    </lineage>
</organism>
<dbReference type="InterPro" id="IPR032206">
    <property type="entry name" value="DUF5025"/>
</dbReference>